<dbReference type="SUPFAM" id="SSF56112">
    <property type="entry name" value="Protein kinase-like (PK-like)"/>
    <property type="match status" value="1"/>
</dbReference>
<dbReference type="EMBL" id="JAUZQC010000011">
    <property type="protein sequence ID" value="KAK5864263.1"/>
    <property type="molecule type" value="Genomic_DNA"/>
</dbReference>
<evidence type="ECO:0000256" key="3">
    <source>
        <dbReference type="SAM" id="Phobius"/>
    </source>
</evidence>
<keyword evidence="3" id="KW-1133">Transmembrane helix</keyword>
<reference evidence="5 6" key="1">
    <citation type="journal article" date="2023" name="Genes (Basel)">
        <title>Chromosome-Level Genome Assembly and Circadian Gene Repertoire of the Patagonia Blennie Eleginops maclovinus-The Closest Ancestral Proxy of Antarctic Cryonotothenioids.</title>
        <authorList>
            <person name="Cheng C.C."/>
            <person name="Rivera-Colon A.G."/>
            <person name="Minhas B.F."/>
            <person name="Wilson L."/>
            <person name="Rayamajhi N."/>
            <person name="Vargas-Chacoff L."/>
            <person name="Catchen J.M."/>
        </authorList>
    </citation>
    <scope>NUCLEOTIDE SEQUENCE [LARGE SCALE GENOMIC DNA]</scope>
    <source>
        <strain evidence="5">JMC-PN-2008</strain>
    </source>
</reference>
<dbReference type="PANTHER" id="PTHR24416">
    <property type="entry name" value="TYROSINE-PROTEIN KINASE RECEPTOR"/>
    <property type="match status" value="1"/>
</dbReference>
<evidence type="ECO:0000256" key="1">
    <source>
        <dbReference type="ARBA" id="ARBA00022741"/>
    </source>
</evidence>
<dbReference type="GO" id="GO:0043235">
    <property type="term" value="C:receptor complex"/>
    <property type="evidence" value="ECO:0007669"/>
    <property type="project" value="TreeGrafter"/>
</dbReference>
<dbReference type="InterPro" id="IPR001245">
    <property type="entry name" value="Ser-Thr/Tyr_kinase_cat_dom"/>
</dbReference>
<keyword evidence="1" id="KW-0547">Nucleotide-binding</keyword>
<dbReference type="Pfam" id="PF07714">
    <property type="entry name" value="PK_Tyr_Ser-Thr"/>
    <property type="match status" value="1"/>
</dbReference>
<keyword evidence="6" id="KW-1185">Reference proteome</keyword>
<dbReference type="Gene3D" id="1.10.510.10">
    <property type="entry name" value="Transferase(Phosphotransferase) domain 1"/>
    <property type="match status" value="1"/>
</dbReference>
<dbReference type="Proteomes" id="UP001346869">
    <property type="component" value="Unassembled WGS sequence"/>
</dbReference>
<keyword evidence="3" id="KW-0812">Transmembrane</keyword>
<organism evidence="5 6">
    <name type="scientific">Eleginops maclovinus</name>
    <name type="common">Patagonian blennie</name>
    <name type="synonym">Eleginus maclovinus</name>
    <dbReference type="NCBI Taxonomy" id="56733"/>
    <lineage>
        <taxon>Eukaryota</taxon>
        <taxon>Metazoa</taxon>
        <taxon>Chordata</taxon>
        <taxon>Craniata</taxon>
        <taxon>Vertebrata</taxon>
        <taxon>Euteleostomi</taxon>
        <taxon>Actinopterygii</taxon>
        <taxon>Neopterygii</taxon>
        <taxon>Teleostei</taxon>
        <taxon>Neoteleostei</taxon>
        <taxon>Acanthomorphata</taxon>
        <taxon>Eupercaria</taxon>
        <taxon>Perciformes</taxon>
        <taxon>Notothenioidei</taxon>
        <taxon>Eleginopidae</taxon>
        <taxon>Eleginops</taxon>
    </lineage>
</organism>
<keyword evidence="2" id="KW-0067">ATP-binding</keyword>
<dbReference type="GO" id="GO:0005524">
    <property type="term" value="F:ATP binding"/>
    <property type="evidence" value="ECO:0007669"/>
    <property type="project" value="UniProtKB-KW"/>
</dbReference>
<evidence type="ECO:0000313" key="6">
    <source>
        <dbReference type="Proteomes" id="UP001346869"/>
    </source>
</evidence>
<gene>
    <name evidence="5" type="ORF">PBY51_001218</name>
</gene>
<dbReference type="GO" id="GO:0004714">
    <property type="term" value="F:transmembrane receptor protein tyrosine kinase activity"/>
    <property type="evidence" value="ECO:0007669"/>
    <property type="project" value="TreeGrafter"/>
</dbReference>
<dbReference type="GO" id="GO:0007169">
    <property type="term" value="P:cell surface receptor protein tyrosine kinase signaling pathway"/>
    <property type="evidence" value="ECO:0007669"/>
    <property type="project" value="TreeGrafter"/>
</dbReference>
<dbReference type="GO" id="GO:0005886">
    <property type="term" value="C:plasma membrane"/>
    <property type="evidence" value="ECO:0007669"/>
    <property type="project" value="TreeGrafter"/>
</dbReference>
<feature type="transmembrane region" description="Helical" evidence="3">
    <location>
        <begin position="25"/>
        <end position="48"/>
    </location>
</feature>
<dbReference type="InterPro" id="IPR050122">
    <property type="entry name" value="RTK"/>
</dbReference>
<comment type="caution">
    <text evidence="5">The sequence shown here is derived from an EMBL/GenBank/DDBJ whole genome shotgun (WGS) entry which is preliminary data.</text>
</comment>
<proteinExistence type="predicted"/>
<dbReference type="InterPro" id="IPR000719">
    <property type="entry name" value="Prot_kinase_dom"/>
</dbReference>
<name>A0AAN8ARC5_ELEMC</name>
<accession>A0AAN8ARC5</accession>
<dbReference type="InterPro" id="IPR011009">
    <property type="entry name" value="Kinase-like_dom_sf"/>
</dbReference>
<reference evidence="5 6" key="2">
    <citation type="journal article" date="2023" name="Mol. Biol. Evol.">
        <title>Genomics of Secondarily Temperate Adaptation in the Only Non-Antarctic Icefish.</title>
        <authorList>
            <person name="Rivera-Colon A.G."/>
            <person name="Rayamajhi N."/>
            <person name="Minhas B.F."/>
            <person name="Madrigal G."/>
            <person name="Bilyk K.T."/>
            <person name="Yoon V."/>
            <person name="Hune M."/>
            <person name="Gregory S."/>
            <person name="Cheng C.H.C."/>
            <person name="Catchen J.M."/>
        </authorList>
    </citation>
    <scope>NUCLEOTIDE SEQUENCE [LARGE SCALE GENOMIC DNA]</scope>
    <source>
        <strain evidence="5">JMC-PN-2008</strain>
    </source>
</reference>
<sequence>MPAAPQRCTNDTSPPLCYEESAGEAVIIIPCVLAVSFLFILTLIFCSLHRNKQRAHSPPAHFTNVCVSGQQGVSLPAASPPPLKVQPSLRSWEIPEDSVLEGLQVWHQGRHGPVCKGLLRRRDGGPPTAVVVKTLRDGWGPAEEARFEQRLLFHASVCKHQNVLRMMFCQTERLPVCLLHEACSPGNLLNFLWSLRHDDPPPADPALIFSERSVFEVAQQVAAGLDYLMSDHRLVHGYVAARNILIGPGLSVQVSGLGGAFSSRGKDPGGAGGAPLKWQAPERVLMQLSIDRSDVWSFGILLYELITLGAPPYPDLEPQEVLQKLQGSYRMKRPKNCGGTLYDLMKYCWMWSFKDRPAFSAILKLLRASQRLADQNHISVPGPIHIPEYHRRAGLMPPRQETH</sequence>
<dbReference type="PANTHER" id="PTHR24416:SF631">
    <property type="entry name" value="SERINE_THREONINE_TYROSINE KINASE 1"/>
    <property type="match status" value="1"/>
</dbReference>
<dbReference type="PROSITE" id="PS50011">
    <property type="entry name" value="PROTEIN_KINASE_DOM"/>
    <property type="match status" value="1"/>
</dbReference>
<dbReference type="AlphaFoldDB" id="A0AAN8ARC5"/>
<evidence type="ECO:0000256" key="2">
    <source>
        <dbReference type="ARBA" id="ARBA00022840"/>
    </source>
</evidence>
<feature type="domain" description="Protein kinase" evidence="4">
    <location>
        <begin position="100"/>
        <end position="380"/>
    </location>
</feature>
<keyword evidence="3" id="KW-0472">Membrane</keyword>
<evidence type="ECO:0000259" key="4">
    <source>
        <dbReference type="PROSITE" id="PS50011"/>
    </source>
</evidence>
<dbReference type="PRINTS" id="PR00109">
    <property type="entry name" value="TYRKINASE"/>
</dbReference>
<protein>
    <recommendedName>
        <fullName evidence="4">Protein kinase domain-containing protein</fullName>
    </recommendedName>
</protein>
<evidence type="ECO:0000313" key="5">
    <source>
        <dbReference type="EMBL" id="KAK5864263.1"/>
    </source>
</evidence>